<dbReference type="Proteomes" id="UP000243589">
    <property type="component" value="Unassembled WGS sequence"/>
</dbReference>
<reference evidence="3 4" key="1">
    <citation type="submission" date="2016-01" db="EMBL/GenBank/DDBJ databases">
        <title>Use of Whole Genome Sequencing to ascertain that Brevibacterium massiliense (Roux, Raoult 2009) is a later heterotypic synonym of Brevibacterium ravenspurgense (Mages 2008).</title>
        <authorList>
            <person name="Bernier A.-M."/>
            <person name="Burdz T."/>
            <person name="Huynh C."/>
            <person name="Pachecho A.L."/>
            <person name="Wiebe D."/>
            <person name="Bonner C."/>
            <person name="Bernard K."/>
        </authorList>
    </citation>
    <scope>NUCLEOTIDE SEQUENCE [LARGE SCALE GENOMIC DNA]</scope>
    <source>
        <strain evidence="3 4">CCUG56047</strain>
    </source>
</reference>
<evidence type="ECO:0000256" key="1">
    <source>
        <dbReference type="SAM" id="MobiDB-lite"/>
    </source>
</evidence>
<dbReference type="GO" id="GO:0005975">
    <property type="term" value="P:carbohydrate metabolic process"/>
    <property type="evidence" value="ECO:0007669"/>
    <property type="project" value="UniProtKB-ARBA"/>
</dbReference>
<evidence type="ECO:0000313" key="3">
    <source>
        <dbReference type="EMBL" id="KXZ58780.1"/>
    </source>
</evidence>
<keyword evidence="2" id="KW-0812">Transmembrane</keyword>
<dbReference type="EMBL" id="LQQC01000008">
    <property type="protein sequence ID" value="KXZ58780.1"/>
    <property type="molecule type" value="Genomic_DNA"/>
</dbReference>
<protein>
    <submittedName>
        <fullName evidence="3">Uncharacterized protein</fullName>
    </submittedName>
</protein>
<dbReference type="AlphaFoldDB" id="A0A150HAS3"/>
<gene>
    <name evidence="3" type="ORF">Bravens_00651</name>
</gene>
<keyword evidence="2" id="KW-0472">Membrane</keyword>
<dbReference type="InterPro" id="IPR013783">
    <property type="entry name" value="Ig-like_fold"/>
</dbReference>
<organism evidence="3 4">
    <name type="scientific">Brevibacterium ravenspurgense</name>
    <dbReference type="NCBI Taxonomy" id="479117"/>
    <lineage>
        <taxon>Bacteria</taxon>
        <taxon>Bacillati</taxon>
        <taxon>Actinomycetota</taxon>
        <taxon>Actinomycetes</taxon>
        <taxon>Micrococcales</taxon>
        <taxon>Brevibacteriaceae</taxon>
        <taxon>Brevibacterium</taxon>
    </lineage>
</organism>
<name>A0A150HAS3_9MICO</name>
<keyword evidence="2" id="KW-1133">Transmembrane helix</keyword>
<evidence type="ECO:0000313" key="4">
    <source>
        <dbReference type="Proteomes" id="UP000243589"/>
    </source>
</evidence>
<comment type="caution">
    <text evidence="3">The sequence shown here is derived from an EMBL/GenBank/DDBJ whole genome shotgun (WGS) entry which is preliminary data.</text>
</comment>
<accession>A0A150HAS3</accession>
<feature type="transmembrane region" description="Helical" evidence="2">
    <location>
        <begin position="231"/>
        <end position="251"/>
    </location>
</feature>
<evidence type="ECO:0000256" key="2">
    <source>
        <dbReference type="SAM" id="Phobius"/>
    </source>
</evidence>
<proteinExistence type="predicted"/>
<feature type="compositionally biased region" description="Pro residues" evidence="1">
    <location>
        <begin position="193"/>
        <end position="208"/>
    </location>
</feature>
<feature type="region of interest" description="Disordered" evidence="1">
    <location>
        <begin position="187"/>
        <end position="224"/>
    </location>
</feature>
<dbReference type="PATRIC" id="fig|479117.4.peg.649"/>
<dbReference type="Gene3D" id="2.60.40.10">
    <property type="entry name" value="Immunoglobulins"/>
    <property type="match status" value="1"/>
</dbReference>
<keyword evidence="4" id="KW-1185">Reference proteome</keyword>
<sequence>MTTTELGEQMTMKRHAVSWGRTAAVLLAVCAMLCALGFAGGSPAHAAKIVGQASSGSGKNTPGTDIVTITISPGNPEDDHSPAAGKVSGVTVKLERLEGVSAENSSDMKRVESASVDDVSAWPKDRSFSKVTNAAGSAKFASLPKGIYLASSSAPDDSYREINSFLVAVPFHSGPQGDSPVEGVIVAKSRSPQGPPPGNEPPPTPPVVDTPEKPKTPQGHDQSMPVTGAQVTIIVIIAAVLIGAGFIIIVASRRKSEGGKK</sequence>